<dbReference type="PANTHER" id="PTHR42734:SF6">
    <property type="entry name" value="MOLYBDATE IMPORT ATP-BINDING PROTEIN MOLC"/>
    <property type="match status" value="1"/>
</dbReference>
<gene>
    <name evidence="6" type="ORF">ENS15_05460</name>
</gene>
<proteinExistence type="inferred from homology"/>
<dbReference type="SMART" id="SM00382">
    <property type="entry name" value="AAA"/>
    <property type="match status" value="1"/>
</dbReference>
<dbReference type="GO" id="GO:0005524">
    <property type="term" value="F:ATP binding"/>
    <property type="evidence" value="ECO:0007669"/>
    <property type="project" value="UniProtKB-KW"/>
</dbReference>
<evidence type="ECO:0000256" key="3">
    <source>
        <dbReference type="ARBA" id="ARBA00022741"/>
    </source>
</evidence>
<evidence type="ECO:0000256" key="1">
    <source>
        <dbReference type="ARBA" id="ARBA00005417"/>
    </source>
</evidence>
<dbReference type="InterPro" id="IPR003439">
    <property type="entry name" value="ABC_transporter-like_ATP-bd"/>
</dbReference>
<evidence type="ECO:0000259" key="5">
    <source>
        <dbReference type="PROSITE" id="PS50893"/>
    </source>
</evidence>
<comment type="similarity">
    <text evidence="1">Belongs to the ABC transporter superfamily.</text>
</comment>
<dbReference type="PROSITE" id="PS50893">
    <property type="entry name" value="ABC_TRANSPORTER_2"/>
    <property type="match status" value="1"/>
</dbReference>
<dbReference type="Gene3D" id="3.40.50.300">
    <property type="entry name" value="P-loop containing nucleotide triphosphate hydrolases"/>
    <property type="match status" value="1"/>
</dbReference>
<dbReference type="PANTHER" id="PTHR42734">
    <property type="entry name" value="METAL TRANSPORT SYSTEM ATP-BINDING PROTEIN TM_0124-RELATED"/>
    <property type="match status" value="1"/>
</dbReference>
<dbReference type="InterPro" id="IPR017871">
    <property type="entry name" value="ABC_transporter-like_CS"/>
</dbReference>
<evidence type="ECO:0000313" key="6">
    <source>
        <dbReference type="EMBL" id="HFK24081.1"/>
    </source>
</evidence>
<sequence length="254" mass="29434">MNDMVNIENLKFSYTKGKDFLKIEDLSIKENGIYSIIGENGSGKTTFLKLLSKLLEGYEGKIDLLGKDLKRIKEKEIANIISYIPQKIYLHYDFPVYDFIKYGRYSKMDLFGNLTFKDLKDINFLLEKLEIEHLKKRNCFSLSGGEMQLVQLARSIFQGGKILIMDEPFSNIDFRHRKKIIEIIQELKGEKIVLISSHDLGICFNISDTIVGLKNGKMVGIGNKDLMKNELKKIFDTEIKFIEDGRRIYFYEGV</sequence>
<accession>A0A7C3NAH7</accession>
<dbReference type="CDD" id="cd03214">
    <property type="entry name" value="ABC_Iron-Siderophores_B12_Hemin"/>
    <property type="match status" value="1"/>
</dbReference>
<dbReference type="InterPro" id="IPR027417">
    <property type="entry name" value="P-loop_NTPase"/>
</dbReference>
<reference evidence="6" key="1">
    <citation type="journal article" date="2020" name="mSystems">
        <title>Genome- and Community-Level Interaction Insights into Carbon Utilization and Element Cycling Functions of Hydrothermarchaeota in Hydrothermal Sediment.</title>
        <authorList>
            <person name="Zhou Z."/>
            <person name="Liu Y."/>
            <person name="Xu W."/>
            <person name="Pan J."/>
            <person name="Luo Z.H."/>
            <person name="Li M."/>
        </authorList>
    </citation>
    <scope>NUCLEOTIDE SEQUENCE [LARGE SCALE GENOMIC DNA]</scope>
    <source>
        <strain evidence="6">SpSt-464</strain>
    </source>
</reference>
<keyword evidence="4 6" id="KW-0067">ATP-binding</keyword>
<keyword evidence="2" id="KW-0813">Transport</keyword>
<comment type="caution">
    <text evidence="6">The sequence shown here is derived from an EMBL/GenBank/DDBJ whole genome shotgun (WGS) entry which is preliminary data.</text>
</comment>
<evidence type="ECO:0000256" key="4">
    <source>
        <dbReference type="ARBA" id="ARBA00022840"/>
    </source>
</evidence>
<organism evidence="6">
    <name type="scientific">candidate division WOR-3 bacterium</name>
    <dbReference type="NCBI Taxonomy" id="2052148"/>
    <lineage>
        <taxon>Bacteria</taxon>
        <taxon>Bacteria division WOR-3</taxon>
    </lineage>
</organism>
<keyword evidence="3" id="KW-0547">Nucleotide-binding</keyword>
<dbReference type="AlphaFoldDB" id="A0A7C3NAH7"/>
<dbReference type="PROSITE" id="PS00211">
    <property type="entry name" value="ABC_TRANSPORTER_1"/>
    <property type="match status" value="1"/>
</dbReference>
<dbReference type="SUPFAM" id="SSF52540">
    <property type="entry name" value="P-loop containing nucleoside triphosphate hydrolases"/>
    <property type="match status" value="1"/>
</dbReference>
<dbReference type="GO" id="GO:0016887">
    <property type="term" value="F:ATP hydrolysis activity"/>
    <property type="evidence" value="ECO:0007669"/>
    <property type="project" value="InterPro"/>
</dbReference>
<dbReference type="InterPro" id="IPR050153">
    <property type="entry name" value="Metal_Ion_Import_ABC"/>
</dbReference>
<dbReference type="InterPro" id="IPR003593">
    <property type="entry name" value="AAA+_ATPase"/>
</dbReference>
<name>A0A7C3NAH7_UNCW3</name>
<feature type="domain" description="ABC transporter" evidence="5">
    <location>
        <begin position="5"/>
        <end position="240"/>
    </location>
</feature>
<evidence type="ECO:0000256" key="2">
    <source>
        <dbReference type="ARBA" id="ARBA00022448"/>
    </source>
</evidence>
<dbReference type="EMBL" id="DSTT01000005">
    <property type="protein sequence ID" value="HFK24081.1"/>
    <property type="molecule type" value="Genomic_DNA"/>
</dbReference>
<protein>
    <submittedName>
        <fullName evidence="6">ABC transporter ATP-binding protein</fullName>
    </submittedName>
</protein>
<dbReference type="Pfam" id="PF00005">
    <property type="entry name" value="ABC_tran"/>
    <property type="match status" value="1"/>
</dbReference>